<keyword evidence="6" id="KW-0472">Membrane</keyword>
<dbReference type="InterPro" id="IPR001611">
    <property type="entry name" value="Leu-rich_rpt"/>
</dbReference>
<proteinExistence type="predicted"/>
<feature type="chain" id="PRO_5037333127" evidence="7">
    <location>
        <begin position="24"/>
        <end position="719"/>
    </location>
</feature>
<dbReference type="FunFam" id="3.80.10.10:FF:001164">
    <property type="entry name" value="GH01279p"/>
    <property type="match status" value="1"/>
</dbReference>
<dbReference type="PANTHER" id="PTHR45842">
    <property type="entry name" value="SYNAPTIC ADHESION-LIKE MOLECULE SALM"/>
    <property type="match status" value="1"/>
</dbReference>
<dbReference type="Pfam" id="PF13855">
    <property type="entry name" value="LRR_8"/>
    <property type="match status" value="4"/>
</dbReference>
<evidence type="ECO:0000256" key="7">
    <source>
        <dbReference type="SAM" id="SignalP"/>
    </source>
</evidence>
<keyword evidence="1" id="KW-0433">Leucine-rich repeat</keyword>
<evidence type="ECO:0000256" key="1">
    <source>
        <dbReference type="ARBA" id="ARBA00022614"/>
    </source>
</evidence>
<evidence type="ECO:0000256" key="5">
    <source>
        <dbReference type="SAM" id="MobiDB-lite"/>
    </source>
</evidence>
<dbReference type="SMART" id="SM00369">
    <property type="entry name" value="LRR_TYP"/>
    <property type="match status" value="12"/>
</dbReference>
<feature type="compositionally biased region" description="Low complexity" evidence="5">
    <location>
        <begin position="25"/>
        <end position="63"/>
    </location>
</feature>
<feature type="region of interest" description="Disordered" evidence="5">
    <location>
        <begin position="25"/>
        <end position="64"/>
    </location>
</feature>
<dbReference type="AlphaFoldDB" id="A0A914I1K1"/>
<dbReference type="InterPro" id="IPR003591">
    <property type="entry name" value="Leu-rich_rpt_typical-subtyp"/>
</dbReference>
<keyword evidence="8" id="KW-1185">Reference proteome</keyword>
<keyword evidence="3" id="KW-0677">Repeat</keyword>
<protein>
    <submittedName>
        <fullName evidence="9">Leucine-rich repeat-containing protein 15</fullName>
    </submittedName>
</protein>
<dbReference type="InterPro" id="IPR032675">
    <property type="entry name" value="LRR_dom_sf"/>
</dbReference>
<keyword evidence="2 7" id="KW-0732">Signal</keyword>
<sequence>MELFIPLASSFVALLSIVGLSLSDSSRANSNSNSTPSPSTDGISSSNSPSSTTSTASSLTSNTGPTPAVINPCAQIENAFASVVKPGEPPICQCVMNVPPPAAGQQIHQQQQNVNQFWVGCTRHKMTAVFRTLQTLNGTRVPHLHIWDSLINILPNDPKPMFTQLLADRLTIEGSRVGLIREGAFANIGQTLRGLNLRHNILKGVEERAFVDLGELRELDLSWNKLVDLRRSHFARMVHLERLVLAGNQIARLEDGLFEPLAKLRLLNLANNNIKRITKNTFKGLANLEVLMLSTNKLNSIDGDAFVHLKALKVLELDNNNLSVIELRGNAALERLVLNNNSISDLPNLSVVGLSGLRSLQLDNNNITSIADSDLRGLARSESLVSLSLDGNNISRIGCTAFSHVARLSVLSLQHNHIASLSCSASQDPISFTVFLDQSFLQPLQKLKRLLLSNNVLQQLCEDDLAGLDALEELSLDHNNISKFKIKITFQISKNAFVGLQLRKLFLNNNQLYYLPRGVFAGWNLSDVQAVDLSGNIWECICEQEWIGAWLKALGKADTHSGSLGCLDSNQCENVTKSTPWLCGTDDGQSMGPSQGEGGAYDAWIRLVACVLAFVAILFLAIAGYVYMQESWHTVTIRRASSDTIRLIPSVESLFSLPNPIVVGNDLLPSKLQQCHPPINYQQRCVGTATSIAIKAVGGGGIVSGDGRKEDGKKRVRFQ</sequence>
<name>A0A914I1K1_GLORO</name>
<reference evidence="9" key="1">
    <citation type="submission" date="2022-11" db="UniProtKB">
        <authorList>
            <consortium name="WormBaseParasite"/>
        </authorList>
    </citation>
    <scope>IDENTIFICATION</scope>
</reference>
<evidence type="ECO:0000313" key="9">
    <source>
        <dbReference type="WBParaSite" id="Gr19_v10_g6645.t1"/>
    </source>
</evidence>
<keyword evidence="6" id="KW-1133">Transmembrane helix</keyword>
<dbReference type="PROSITE" id="PS51450">
    <property type="entry name" value="LRR"/>
    <property type="match status" value="5"/>
</dbReference>
<dbReference type="Gene3D" id="3.80.10.10">
    <property type="entry name" value="Ribonuclease Inhibitor"/>
    <property type="match status" value="3"/>
</dbReference>
<dbReference type="SUPFAM" id="SSF52058">
    <property type="entry name" value="L domain-like"/>
    <property type="match status" value="1"/>
</dbReference>
<dbReference type="SMART" id="SM00365">
    <property type="entry name" value="LRR_SD22"/>
    <property type="match status" value="7"/>
</dbReference>
<accession>A0A914I1K1</accession>
<evidence type="ECO:0000256" key="3">
    <source>
        <dbReference type="ARBA" id="ARBA00022737"/>
    </source>
</evidence>
<evidence type="ECO:0000256" key="2">
    <source>
        <dbReference type="ARBA" id="ARBA00022729"/>
    </source>
</evidence>
<feature type="signal peptide" evidence="7">
    <location>
        <begin position="1"/>
        <end position="23"/>
    </location>
</feature>
<dbReference type="WBParaSite" id="Gr19_v10_g6645.t1">
    <property type="protein sequence ID" value="Gr19_v10_g6645.t1"/>
    <property type="gene ID" value="Gr19_v10_g6645"/>
</dbReference>
<keyword evidence="6" id="KW-0812">Transmembrane</keyword>
<evidence type="ECO:0000256" key="4">
    <source>
        <dbReference type="ARBA" id="ARBA00023180"/>
    </source>
</evidence>
<dbReference type="Proteomes" id="UP000887572">
    <property type="component" value="Unplaced"/>
</dbReference>
<organism evidence="8 9">
    <name type="scientific">Globodera rostochiensis</name>
    <name type="common">Golden nematode worm</name>
    <name type="synonym">Heterodera rostochiensis</name>
    <dbReference type="NCBI Taxonomy" id="31243"/>
    <lineage>
        <taxon>Eukaryota</taxon>
        <taxon>Metazoa</taxon>
        <taxon>Ecdysozoa</taxon>
        <taxon>Nematoda</taxon>
        <taxon>Chromadorea</taxon>
        <taxon>Rhabditida</taxon>
        <taxon>Tylenchina</taxon>
        <taxon>Tylenchomorpha</taxon>
        <taxon>Tylenchoidea</taxon>
        <taxon>Heteroderidae</taxon>
        <taxon>Heteroderinae</taxon>
        <taxon>Globodera</taxon>
    </lineage>
</organism>
<feature type="transmembrane region" description="Helical" evidence="6">
    <location>
        <begin position="603"/>
        <end position="628"/>
    </location>
</feature>
<evidence type="ECO:0000256" key="6">
    <source>
        <dbReference type="SAM" id="Phobius"/>
    </source>
</evidence>
<keyword evidence="4" id="KW-0325">Glycoprotein</keyword>
<evidence type="ECO:0000313" key="8">
    <source>
        <dbReference type="Proteomes" id="UP000887572"/>
    </source>
</evidence>
<dbReference type="InterPro" id="IPR050467">
    <property type="entry name" value="LRFN"/>
</dbReference>
<dbReference type="PANTHER" id="PTHR45842:SF12">
    <property type="entry name" value="KEKKON 5, ISOFORM A"/>
    <property type="match status" value="1"/>
</dbReference>